<dbReference type="AlphaFoldDB" id="A0A848EF90"/>
<dbReference type="InterPro" id="IPR051455">
    <property type="entry name" value="Bact_solute-bind_prot3"/>
</dbReference>
<dbReference type="PANTHER" id="PTHR30085">
    <property type="entry name" value="AMINO ACID ABC TRANSPORTER PERMEASE"/>
    <property type="match status" value="1"/>
</dbReference>
<evidence type="ECO:0000313" key="6">
    <source>
        <dbReference type="EMBL" id="NMJ42018.1"/>
    </source>
</evidence>
<evidence type="ECO:0000256" key="1">
    <source>
        <dbReference type="ARBA" id="ARBA00010333"/>
    </source>
</evidence>
<name>A0A848EF90_9PROT</name>
<evidence type="ECO:0000256" key="3">
    <source>
        <dbReference type="ARBA" id="ARBA00022729"/>
    </source>
</evidence>
<dbReference type="SMART" id="SM00062">
    <property type="entry name" value="PBPb"/>
    <property type="match status" value="1"/>
</dbReference>
<dbReference type="Pfam" id="PF00497">
    <property type="entry name" value="SBP_bac_3"/>
    <property type="match status" value="1"/>
</dbReference>
<organism evidence="6 7">
    <name type="scientific">Neoroseomonas marina</name>
    <dbReference type="NCBI Taxonomy" id="1232220"/>
    <lineage>
        <taxon>Bacteria</taxon>
        <taxon>Pseudomonadati</taxon>
        <taxon>Pseudomonadota</taxon>
        <taxon>Alphaproteobacteria</taxon>
        <taxon>Acetobacterales</taxon>
        <taxon>Acetobacteraceae</taxon>
        <taxon>Neoroseomonas</taxon>
    </lineage>
</organism>
<dbReference type="Gene3D" id="3.40.190.10">
    <property type="entry name" value="Periplasmic binding protein-like II"/>
    <property type="match status" value="2"/>
</dbReference>
<dbReference type="CDD" id="cd13692">
    <property type="entry name" value="PBP2_BztA"/>
    <property type="match status" value="1"/>
</dbReference>
<accession>A0A848EF90</accession>
<feature type="domain" description="Solute-binding protein family 3/N-terminal" evidence="5">
    <location>
        <begin position="40"/>
        <end position="270"/>
    </location>
</feature>
<dbReference type="PANTHER" id="PTHR30085:SF7">
    <property type="entry name" value="AMINO-ACID ABC TRANSPORTER-BINDING PROTEIN YHDW-RELATED"/>
    <property type="match status" value="1"/>
</dbReference>
<evidence type="ECO:0000256" key="4">
    <source>
        <dbReference type="SAM" id="SignalP"/>
    </source>
</evidence>
<dbReference type="InterPro" id="IPR001638">
    <property type="entry name" value="Solute-binding_3/MltF_N"/>
</dbReference>
<dbReference type="GO" id="GO:0006865">
    <property type="term" value="P:amino acid transport"/>
    <property type="evidence" value="ECO:0007669"/>
    <property type="project" value="TreeGrafter"/>
</dbReference>
<gene>
    <name evidence="6" type="ORF">GWK16_12255</name>
</gene>
<dbReference type="RefSeq" id="WP_170054242.1">
    <property type="nucleotide sequence ID" value="NZ_JABBKX010000003.1"/>
</dbReference>
<comment type="caution">
    <text evidence="6">The sequence shown here is derived from an EMBL/GenBank/DDBJ whole genome shotgun (WGS) entry which is preliminary data.</text>
</comment>
<evidence type="ECO:0000259" key="5">
    <source>
        <dbReference type="SMART" id="SM00062"/>
    </source>
</evidence>
<keyword evidence="2" id="KW-0813">Transport</keyword>
<reference evidence="6 7" key="1">
    <citation type="submission" date="2020-03" db="EMBL/GenBank/DDBJ databases">
        <authorList>
            <person name="Sun Q."/>
        </authorList>
    </citation>
    <scope>NUCLEOTIDE SEQUENCE [LARGE SCALE GENOMIC DNA]</scope>
    <source>
        <strain evidence="6 7">JC162</strain>
    </source>
</reference>
<feature type="chain" id="PRO_5032560235" evidence="4">
    <location>
        <begin position="26"/>
        <end position="342"/>
    </location>
</feature>
<evidence type="ECO:0000313" key="7">
    <source>
        <dbReference type="Proteomes" id="UP000548582"/>
    </source>
</evidence>
<dbReference type="EMBL" id="JABBKX010000003">
    <property type="protein sequence ID" value="NMJ42018.1"/>
    <property type="molecule type" value="Genomic_DNA"/>
</dbReference>
<keyword evidence="3 4" id="KW-0732">Signal</keyword>
<sequence length="342" mass="36390">MSRERTASTGLAVALALGLALPAAAQPAPDTLAAVRERGVVTCGVTPSTLGFAQPDASGVWRGIDVDYCRAVAAAVLGDANKVRFVTPTTATRFAVLQSGEIDILLRTTTWTMGREATLGAAFVGVSMYDGQGFMVKRSSNISTLRQLDGSTICLLPGTTTETITAEYFRGHGMRFTPLAVPTIEALREAFLADRCNVYTLDLSALAAFRASRGAEADQLVLLPDVISKEPLGPAVRQGDWRWFNIVRWTHYAMLTAEELGVTSANADAAAASTNPDVQRLLGRTGDLGQGIGLDNAWAARIVAQVGNYGEVWERNIAPIGIARGVNALWTQGGLHYAPPMR</sequence>
<protein>
    <submittedName>
        <fullName evidence="6">Amino acid ABC transporter substrate-binding protein</fullName>
    </submittedName>
</protein>
<dbReference type="Proteomes" id="UP000548582">
    <property type="component" value="Unassembled WGS sequence"/>
</dbReference>
<keyword evidence="7" id="KW-1185">Reference proteome</keyword>
<evidence type="ECO:0000256" key="2">
    <source>
        <dbReference type="ARBA" id="ARBA00022448"/>
    </source>
</evidence>
<dbReference type="SUPFAM" id="SSF53850">
    <property type="entry name" value="Periplasmic binding protein-like II"/>
    <property type="match status" value="1"/>
</dbReference>
<feature type="signal peptide" evidence="4">
    <location>
        <begin position="1"/>
        <end position="25"/>
    </location>
</feature>
<comment type="similarity">
    <text evidence="1">Belongs to the bacterial solute-binding protein 3 family.</text>
</comment>
<proteinExistence type="inferred from homology"/>